<evidence type="ECO:0000313" key="1">
    <source>
        <dbReference type="Proteomes" id="UP000694864"/>
    </source>
</evidence>
<gene>
    <name evidence="2" type="primary">LOC104724162</name>
</gene>
<dbReference type="InterPro" id="IPR015915">
    <property type="entry name" value="Kelch-typ_b-propeller"/>
</dbReference>
<reference evidence="2" key="2">
    <citation type="submission" date="2025-08" db="UniProtKB">
        <authorList>
            <consortium name="RefSeq"/>
        </authorList>
    </citation>
    <scope>IDENTIFICATION</scope>
    <source>
        <tissue evidence="2">Leaf</tissue>
    </source>
</reference>
<dbReference type="PANTHER" id="PTHR23244">
    <property type="entry name" value="KELCH REPEAT DOMAIN"/>
    <property type="match status" value="1"/>
</dbReference>
<protein>
    <submittedName>
        <fullName evidence="2">tRNA wybutosine-synthesizing protein 2/3/4-like</fullName>
    </submittedName>
</protein>
<dbReference type="PANTHER" id="PTHR23244:SF498">
    <property type="entry name" value="C2 DOMAIN-CONTAINING PROTEIN"/>
    <property type="match status" value="1"/>
</dbReference>
<organism evidence="1 2">
    <name type="scientific">Camelina sativa</name>
    <name type="common">False flax</name>
    <name type="synonym">Myagrum sativum</name>
    <dbReference type="NCBI Taxonomy" id="90675"/>
    <lineage>
        <taxon>Eukaryota</taxon>
        <taxon>Viridiplantae</taxon>
        <taxon>Streptophyta</taxon>
        <taxon>Embryophyta</taxon>
        <taxon>Tracheophyta</taxon>
        <taxon>Spermatophyta</taxon>
        <taxon>Magnoliopsida</taxon>
        <taxon>eudicotyledons</taxon>
        <taxon>Gunneridae</taxon>
        <taxon>Pentapetalae</taxon>
        <taxon>rosids</taxon>
        <taxon>malvids</taxon>
        <taxon>Brassicales</taxon>
        <taxon>Brassicaceae</taxon>
        <taxon>Camelineae</taxon>
        <taxon>Camelina</taxon>
    </lineage>
</organism>
<proteinExistence type="predicted"/>
<dbReference type="Proteomes" id="UP000694864">
    <property type="component" value="Chromosome 2"/>
</dbReference>
<sequence length="158" mass="17534">MGCHTNDVDEDDNYENLAGDHDLSINNGDLHHGLHQDLILLSKLSIVGETVEKLYLWGHSACTVDKADRKEVIVFGGFGGFGRHARRNEFLLLDPSSGTLKLIAVNESPTARLGHTASMVGDFMFVIGGRADPLNILNDVWRLDIFHVYIIIFTISLF</sequence>
<dbReference type="Gene3D" id="2.120.10.80">
    <property type="entry name" value="Kelch-type beta propeller"/>
    <property type="match status" value="1"/>
</dbReference>
<dbReference type="GeneID" id="104724162"/>
<dbReference type="RefSeq" id="XP_010440917.1">
    <property type="nucleotide sequence ID" value="XM_010442615.2"/>
</dbReference>
<accession>A0ABM0UGR8</accession>
<dbReference type="SUPFAM" id="SSF117281">
    <property type="entry name" value="Kelch motif"/>
    <property type="match status" value="1"/>
</dbReference>
<reference evidence="1" key="1">
    <citation type="journal article" date="2014" name="Nat. Commun.">
        <title>The emerging biofuel crop Camelina sativa retains a highly undifferentiated hexaploid genome structure.</title>
        <authorList>
            <person name="Kagale S."/>
            <person name="Koh C."/>
            <person name="Nixon J."/>
            <person name="Bollina V."/>
            <person name="Clarke W.E."/>
            <person name="Tuteja R."/>
            <person name="Spillane C."/>
            <person name="Robinson S.J."/>
            <person name="Links M.G."/>
            <person name="Clarke C."/>
            <person name="Higgins E.E."/>
            <person name="Huebert T."/>
            <person name="Sharpe A.G."/>
            <person name="Parkin I.A."/>
        </authorList>
    </citation>
    <scope>NUCLEOTIDE SEQUENCE [LARGE SCALE GENOMIC DNA]</scope>
    <source>
        <strain evidence="1">cv. DH55</strain>
    </source>
</reference>
<name>A0ABM0UGR8_CAMSA</name>
<evidence type="ECO:0000313" key="2">
    <source>
        <dbReference type="RefSeq" id="XP_010440917.1"/>
    </source>
</evidence>
<keyword evidence="1" id="KW-1185">Reference proteome</keyword>